<protein>
    <submittedName>
        <fullName evidence="1">Uncharacterized protein</fullName>
    </submittedName>
</protein>
<name>A0A8S1N463_PARPR</name>
<dbReference type="AlphaFoldDB" id="A0A8S1N463"/>
<dbReference type="EMBL" id="CAJJDM010000082">
    <property type="protein sequence ID" value="CAD8087578.1"/>
    <property type="molecule type" value="Genomic_DNA"/>
</dbReference>
<reference evidence="1" key="1">
    <citation type="submission" date="2021-01" db="EMBL/GenBank/DDBJ databases">
        <authorList>
            <consortium name="Genoscope - CEA"/>
            <person name="William W."/>
        </authorList>
    </citation>
    <scope>NUCLEOTIDE SEQUENCE</scope>
</reference>
<gene>
    <name evidence="1" type="ORF">PPRIM_AZ9-3.1.T0790005</name>
</gene>
<proteinExistence type="predicted"/>
<accession>A0A8S1N463</accession>
<evidence type="ECO:0000313" key="1">
    <source>
        <dbReference type="EMBL" id="CAD8087578.1"/>
    </source>
</evidence>
<dbReference type="OMA" id="VIYNCEY"/>
<keyword evidence="2" id="KW-1185">Reference proteome</keyword>
<dbReference type="PANTHER" id="PTHR33706">
    <property type="entry name" value="MORN VARIANT REPEAT PROTEIN"/>
    <property type="match status" value="1"/>
</dbReference>
<dbReference type="Proteomes" id="UP000688137">
    <property type="component" value="Unassembled WGS sequence"/>
</dbReference>
<organism evidence="1 2">
    <name type="scientific">Paramecium primaurelia</name>
    <dbReference type="NCBI Taxonomy" id="5886"/>
    <lineage>
        <taxon>Eukaryota</taxon>
        <taxon>Sar</taxon>
        <taxon>Alveolata</taxon>
        <taxon>Ciliophora</taxon>
        <taxon>Intramacronucleata</taxon>
        <taxon>Oligohymenophorea</taxon>
        <taxon>Peniculida</taxon>
        <taxon>Parameciidae</taxon>
        <taxon>Paramecium</taxon>
    </lineage>
</organism>
<sequence length="119" mass="13579">MGLGVEDGLNQAMTLTGISKQLMMVNIEMAKKLVYGKLSMKETRCKFILIQLLFSSGGGTYDERNGGIKIQNWKELSKEFKYNSKKIINGEYKNGKKVGLWMEIDLTNNQICNELKYDQ</sequence>
<dbReference type="PANTHER" id="PTHR33706:SF1">
    <property type="entry name" value="TPR REPEAT PROTEIN"/>
    <property type="match status" value="1"/>
</dbReference>
<comment type="caution">
    <text evidence="1">The sequence shown here is derived from an EMBL/GenBank/DDBJ whole genome shotgun (WGS) entry which is preliminary data.</text>
</comment>
<evidence type="ECO:0000313" key="2">
    <source>
        <dbReference type="Proteomes" id="UP000688137"/>
    </source>
</evidence>